<dbReference type="Gene3D" id="3.40.50.300">
    <property type="entry name" value="P-loop containing nucleotide triphosphate hydrolases"/>
    <property type="match status" value="1"/>
</dbReference>
<dbReference type="EMBL" id="UINC01006231">
    <property type="protein sequence ID" value="SVA26282.1"/>
    <property type="molecule type" value="Genomic_DNA"/>
</dbReference>
<reference evidence="4" key="1">
    <citation type="submission" date="2018-05" db="EMBL/GenBank/DDBJ databases">
        <authorList>
            <person name="Lanie J.A."/>
            <person name="Ng W.-L."/>
            <person name="Kazmierczak K.M."/>
            <person name="Andrzejewski T.M."/>
            <person name="Davidsen T.M."/>
            <person name="Wayne K.J."/>
            <person name="Tettelin H."/>
            <person name="Glass J.I."/>
            <person name="Rusch D."/>
            <person name="Podicherti R."/>
            <person name="Tsui H.-C.T."/>
            <person name="Winkler M.E."/>
        </authorList>
    </citation>
    <scope>NUCLEOTIDE SEQUENCE</scope>
</reference>
<evidence type="ECO:0000259" key="3">
    <source>
        <dbReference type="PROSITE" id="PS50163"/>
    </source>
</evidence>
<keyword evidence="2" id="KW-0067">ATP-binding</keyword>
<sequence>PKILSIFTKKIGQLLPRQHGLIIAITHYIANTGGFGKAKMSDGGNKIQYQADTRMEIAGGGEKVSAVSPWTNTSGDRIGQVLNWKIICSSMGAPGGQVQSYLRYGHGIDKTQEILMLACDLGLIDKSGAWFACSFMENCKELAKEIKPELNVDDEEALTKAFKFQGQDNLYTFLSANPKLVTFLESAIKGML</sequence>
<evidence type="ECO:0000313" key="4">
    <source>
        <dbReference type="EMBL" id="SVA26282.1"/>
    </source>
</evidence>
<feature type="domain" description="RecA family profile 2" evidence="3">
    <location>
        <begin position="35"/>
        <end position="113"/>
    </location>
</feature>
<organism evidence="4">
    <name type="scientific">marine metagenome</name>
    <dbReference type="NCBI Taxonomy" id="408172"/>
    <lineage>
        <taxon>unclassified sequences</taxon>
        <taxon>metagenomes</taxon>
        <taxon>ecological metagenomes</taxon>
    </lineage>
</organism>
<name>A0A381UDI8_9ZZZZ</name>
<dbReference type="GO" id="GO:0006259">
    <property type="term" value="P:DNA metabolic process"/>
    <property type="evidence" value="ECO:0007669"/>
    <property type="project" value="InterPro"/>
</dbReference>
<dbReference type="Gene3D" id="3.30.250.10">
    <property type="entry name" value="RecA protein, C-terminal domain"/>
    <property type="match status" value="1"/>
</dbReference>
<dbReference type="InterPro" id="IPR027417">
    <property type="entry name" value="P-loop_NTPase"/>
</dbReference>
<accession>A0A381UDI8</accession>
<dbReference type="InterPro" id="IPR020587">
    <property type="entry name" value="RecA_monomer-monomer_interface"/>
</dbReference>
<dbReference type="GO" id="GO:0003677">
    <property type="term" value="F:DNA binding"/>
    <property type="evidence" value="ECO:0007669"/>
    <property type="project" value="InterPro"/>
</dbReference>
<gene>
    <name evidence="4" type="ORF">METZ01_LOCUS79136</name>
</gene>
<dbReference type="GO" id="GO:0008094">
    <property type="term" value="F:ATP-dependent activity, acting on DNA"/>
    <property type="evidence" value="ECO:0007669"/>
    <property type="project" value="InterPro"/>
</dbReference>
<dbReference type="AlphaFoldDB" id="A0A381UDI8"/>
<feature type="non-terminal residue" evidence="4">
    <location>
        <position position="1"/>
    </location>
</feature>
<evidence type="ECO:0000256" key="2">
    <source>
        <dbReference type="ARBA" id="ARBA00022840"/>
    </source>
</evidence>
<proteinExistence type="predicted"/>
<protein>
    <recommendedName>
        <fullName evidence="3">RecA family profile 2 domain-containing protein</fullName>
    </recommendedName>
</protein>
<dbReference type="GO" id="GO:0005524">
    <property type="term" value="F:ATP binding"/>
    <property type="evidence" value="ECO:0007669"/>
    <property type="project" value="UniProtKB-KW"/>
</dbReference>
<keyword evidence="1" id="KW-0547">Nucleotide-binding</keyword>
<dbReference type="PROSITE" id="PS50163">
    <property type="entry name" value="RECA_3"/>
    <property type="match status" value="1"/>
</dbReference>
<evidence type="ECO:0000256" key="1">
    <source>
        <dbReference type="ARBA" id="ARBA00022741"/>
    </source>
</evidence>